<gene>
    <name evidence="9" type="ORF">IWZ03DRAFT_437456</name>
</gene>
<comment type="subcellular location">
    <subcellularLocation>
        <location evidence="1">Membrane</location>
        <topology evidence="1">Multi-pass membrane protein</topology>
    </subcellularLocation>
</comment>
<evidence type="ECO:0000256" key="6">
    <source>
        <dbReference type="SAM" id="MobiDB-lite"/>
    </source>
</evidence>
<proteinExistence type="inferred from homology"/>
<feature type="transmembrane region" description="Helical" evidence="7">
    <location>
        <begin position="120"/>
        <end position="142"/>
    </location>
</feature>
<keyword evidence="3 7" id="KW-1133">Transmembrane helix</keyword>
<feature type="transmembrane region" description="Helical" evidence="7">
    <location>
        <begin position="12"/>
        <end position="33"/>
    </location>
</feature>
<evidence type="ECO:0000313" key="9">
    <source>
        <dbReference type="EMBL" id="KAK7520281.1"/>
    </source>
</evidence>
<evidence type="ECO:0000256" key="7">
    <source>
        <dbReference type="SAM" id="Phobius"/>
    </source>
</evidence>
<evidence type="ECO:0000256" key="1">
    <source>
        <dbReference type="ARBA" id="ARBA00004141"/>
    </source>
</evidence>
<dbReference type="Pfam" id="PF20684">
    <property type="entry name" value="Fung_rhodopsin"/>
    <property type="match status" value="1"/>
</dbReference>
<feature type="transmembrane region" description="Helical" evidence="7">
    <location>
        <begin position="93"/>
        <end position="113"/>
    </location>
</feature>
<feature type="region of interest" description="Disordered" evidence="6">
    <location>
        <begin position="281"/>
        <end position="304"/>
    </location>
</feature>
<feature type="transmembrane region" description="Helical" evidence="7">
    <location>
        <begin position="238"/>
        <end position="263"/>
    </location>
</feature>
<evidence type="ECO:0000256" key="2">
    <source>
        <dbReference type="ARBA" id="ARBA00022692"/>
    </source>
</evidence>
<protein>
    <recommendedName>
        <fullName evidence="8">Rhodopsin domain-containing protein</fullName>
    </recommendedName>
</protein>
<reference evidence="9 10" key="1">
    <citation type="submission" date="2024-04" db="EMBL/GenBank/DDBJ databases">
        <title>Phyllosticta paracitricarpa is synonymous to the EU quarantine fungus P. citricarpa based on phylogenomic analyses.</title>
        <authorList>
            <consortium name="Lawrence Berkeley National Laboratory"/>
            <person name="Van Ingen-Buijs V.A."/>
            <person name="Van Westerhoven A.C."/>
            <person name="Haridas S."/>
            <person name="Skiadas P."/>
            <person name="Martin F."/>
            <person name="Groenewald J.Z."/>
            <person name="Crous P.W."/>
            <person name="Seidl M.F."/>
        </authorList>
    </citation>
    <scope>NUCLEOTIDE SEQUENCE [LARGE SCALE GENOMIC DNA]</scope>
    <source>
        <strain evidence="9 10">CBS 123371</strain>
    </source>
</reference>
<keyword evidence="4 7" id="KW-0472">Membrane</keyword>
<dbReference type="InterPro" id="IPR052337">
    <property type="entry name" value="SAT4-like"/>
</dbReference>
<feature type="compositionally biased region" description="Low complexity" evidence="6">
    <location>
        <begin position="364"/>
        <end position="379"/>
    </location>
</feature>
<evidence type="ECO:0000313" key="10">
    <source>
        <dbReference type="Proteomes" id="UP001363622"/>
    </source>
</evidence>
<evidence type="ECO:0000259" key="8">
    <source>
        <dbReference type="Pfam" id="PF20684"/>
    </source>
</evidence>
<feature type="transmembrane region" description="Helical" evidence="7">
    <location>
        <begin position="45"/>
        <end position="66"/>
    </location>
</feature>
<keyword evidence="2 7" id="KW-0812">Transmembrane</keyword>
<dbReference type="Proteomes" id="UP001363622">
    <property type="component" value="Unassembled WGS sequence"/>
</dbReference>
<evidence type="ECO:0000256" key="4">
    <source>
        <dbReference type="ARBA" id="ARBA00023136"/>
    </source>
</evidence>
<accession>A0ABR1KTB1</accession>
<keyword evidence="10" id="KW-1185">Reference proteome</keyword>
<evidence type="ECO:0000256" key="5">
    <source>
        <dbReference type="ARBA" id="ARBA00038359"/>
    </source>
</evidence>
<sequence length="379" mass="42124">MANRGDKLMGAAYFFLVLCTILVCLRSYTRAFVVRNFGWDDGIMVLALVVYFVFVAFLKMGTHYGIGKHLLDIQPPINIVPAIKYLSMFEMSYIWLNGIIKLSISSTLLRLVVQRRYVYFLYFSMIANIIVTITSFCLFLLHCRPVTYAWEQVLPHKEGKCFSWTALVVIGYSVCSATIILDVVYATLPWIMFWNLNMPRKTKGALMFVLSLGVSAAVVNIIRIKYVKTLGDKHDPLWLIAPALFLTVVEVGLGMTASCLASLRPFLRKLNFVGFESQNESSRANNQRKTLQSRTGAGNTMNRNSEVYQLDGGSAYGKNLTVTETVRSQSGTSDDDDVTLAGEQGNANVIKVTKAFSVREQHSHASSSSSAASSPHGSI</sequence>
<dbReference type="PANTHER" id="PTHR33048">
    <property type="entry name" value="PTH11-LIKE INTEGRAL MEMBRANE PROTEIN (AFU_ORTHOLOGUE AFUA_5G11245)"/>
    <property type="match status" value="1"/>
</dbReference>
<dbReference type="InterPro" id="IPR049326">
    <property type="entry name" value="Rhodopsin_dom_fungi"/>
</dbReference>
<dbReference type="EMBL" id="JBBPHU010000003">
    <property type="protein sequence ID" value="KAK7520281.1"/>
    <property type="molecule type" value="Genomic_DNA"/>
</dbReference>
<feature type="domain" description="Rhodopsin" evidence="8">
    <location>
        <begin position="25"/>
        <end position="269"/>
    </location>
</feature>
<comment type="caution">
    <text evidence="9">The sequence shown here is derived from an EMBL/GenBank/DDBJ whole genome shotgun (WGS) entry which is preliminary data.</text>
</comment>
<name>A0ABR1KTB1_9PEZI</name>
<comment type="similarity">
    <text evidence="5">Belongs to the SAT4 family.</text>
</comment>
<organism evidence="9 10">
    <name type="scientific">Phyllosticta citriasiana</name>
    <dbReference type="NCBI Taxonomy" id="595635"/>
    <lineage>
        <taxon>Eukaryota</taxon>
        <taxon>Fungi</taxon>
        <taxon>Dikarya</taxon>
        <taxon>Ascomycota</taxon>
        <taxon>Pezizomycotina</taxon>
        <taxon>Dothideomycetes</taxon>
        <taxon>Dothideomycetes incertae sedis</taxon>
        <taxon>Botryosphaeriales</taxon>
        <taxon>Phyllostictaceae</taxon>
        <taxon>Phyllosticta</taxon>
    </lineage>
</organism>
<feature type="transmembrane region" description="Helical" evidence="7">
    <location>
        <begin position="162"/>
        <end position="193"/>
    </location>
</feature>
<dbReference type="PANTHER" id="PTHR33048:SF96">
    <property type="entry name" value="INTEGRAL MEMBRANE PROTEIN"/>
    <property type="match status" value="1"/>
</dbReference>
<feature type="region of interest" description="Disordered" evidence="6">
    <location>
        <begin position="358"/>
        <end position="379"/>
    </location>
</feature>
<feature type="transmembrane region" description="Helical" evidence="7">
    <location>
        <begin position="205"/>
        <end position="226"/>
    </location>
</feature>
<evidence type="ECO:0000256" key="3">
    <source>
        <dbReference type="ARBA" id="ARBA00022989"/>
    </source>
</evidence>